<dbReference type="FunCoup" id="A0A2J7PV95">
    <property type="interactions" value="923"/>
</dbReference>
<comment type="function">
    <text evidence="18">Catalyzes the hydrolysis of acyl-CoAs into free fatty acids and coenzyme A (CoASH), regulating their respective intracellular levels. Has acyl-CoA thioesterase activity towards medium (C12) and long-chain (C18) fatty acyl-CoA substrates. Can also hydrolyze 3-hydroxyphenylacetyl-CoA and 3,4-dihydroxyphenylacetyl-CoA (in vitro). May play a role in controlling adaptive thermogenesis.</text>
</comment>
<evidence type="ECO:0000259" key="24">
    <source>
        <dbReference type="Pfam" id="PF03061"/>
    </source>
</evidence>
<keyword evidence="26" id="KW-1185">Reference proteome</keyword>
<evidence type="ECO:0000256" key="12">
    <source>
        <dbReference type="ARBA" id="ARBA00023242"/>
    </source>
</evidence>
<evidence type="ECO:0000256" key="8">
    <source>
        <dbReference type="ARBA" id="ARBA00022990"/>
    </source>
</evidence>
<evidence type="ECO:0000256" key="10">
    <source>
        <dbReference type="ARBA" id="ARBA00023128"/>
    </source>
</evidence>
<accession>A0A2J7PV95</accession>
<evidence type="ECO:0000256" key="14">
    <source>
        <dbReference type="ARBA" id="ARBA00047969"/>
    </source>
</evidence>
<dbReference type="GO" id="GO:0005739">
    <property type="term" value="C:mitochondrion"/>
    <property type="evidence" value="ECO:0007669"/>
    <property type="project" value="UniProtKB-SubCell"/>
</dbReference>
<keyword evidence="11" id="KW-0206">Cytoskeleton</keyword>
<dbReference type="SUPFAM" id="SSF54637">
    <property type="entry name" value="Thioesterase/thiol ester dehydrase-isomerase"/>
    <property type="match status" value="1"/>
</dbReference>
<dbReference type="CDD" id="cd03443">
    <property type="entry name" value="PaaI_thioesterase"/>
    <property type="match status" value="1"/>
</dbReference>
<evidence type="ECO:0000256" key="2">
    <source>
        <dbReference type="ARBA" id="ARBA00004173"/>
    </source>
</evidence>
<evidence type="ECO:0000256" key="11">
    <source>
        <dbReference type="ARBA" id="ARBA00023212"/>
    </source>
</evidence>
<evidence type="ECO:0000256" key="20">
    <source>
        <dbReference type="ARBA" id="ARBA00067273"/>
    </source>
</evidence>
<evidence type="ECO:0000256" key="1">
    <source>
        <dbReference type="ARBA" id="ARBA00004123"/>
    </source>
</evidence>
<keyword evidence="10" id="KW-0496">Mitochondrion</keyword>
<reference evidence="25 26" key="1">
    <citation type="submission" date="2017-12" db="EMBL/GenBank/DDBJ databases">
        <title>Hemimetabolous genomes reveal molecular basis of termite eusociality.</title>
        <authorList>
            <person name="Harrison M.C."/>
            <person name="Jongepier E."/>
            <person name="Robertson H.M."/>
            <person name="Arning N."/>
            <person name="Bitard-Feildel T."/>
            <person name="Chao H."/>
            <person name="Childers C.P."/>
            <person name="Dinh H."/>
            <person name="Doddapaneni H."/>
            <person name="Dugan S."/>
            <person name="Gowin J."/>
            <person name="Greiner C."/>
            <person name="Han Y."/>
            <person name="Hu H."/>
            <person name="Hughes D.S.T."/>
            <person name="Huylmans A.-K."/>
            <person name="Kemena C."/>
            <person name="Kremer L.P.M."/>
            <person name="Lee S.L."/>
            <person name="Lopez-Ezquerra A."/>
            <person name="Mallet L."/>
            <person name="Monroy-Kuhn J.M."/>
            <person name="Moser A."/>
            <person name="Murali S.C."/>
            <person name="Muzny D.M."/>
            <person name="Otani S."/>
            <person name="Piulachs M.-D."/>
            <person name="Poelchau M."/>
            <person name="Qu J."/>
            <person name="Schaub F."/>
            <person name="Wada-Katsumata A."/>
            <person name="Worley K.C."/>
            <person name="Xie Q."/>
            <person name="Ylla G."/>
            <person name="Poulsen M."/>
            <person name="Gibbs R.A."/>
            <person name="Schal C."/>
            <person name="Richards S."/>
            <person name="Belles X."/>
            <person name="Korb J."/>
            <person name="Bornberg-Bauer E."/>
        </authorList>
    </citation>
    <scope>NUCLEOTIDE SEQUENCE [LARGE SCALE GENOMIC DNA]</scope>
    <source>
        <tissue evidence="25">Whole body</tissue>
    </source>
</reference>
<evidence type="ECO:0000313" key="26">
    <source>
        <dbReference type="Proteomes" id="UP000235965"/>
    </source>
</evidence>
<dbReference type="NCBIfam" id="TIGR00369">
    <property type="entry name" value="unchar_dom_1"/>
    <property type="match status" value="1"/>
</dbReference>
<dbReference type="InterPro" id="IPR029069">
    <property type="entry name" value="HotDog_dom_sf"/>
</dbReference>
<dbReference type="GO" id="GO:0005634">
    <property type="term" value="C:nucleus"/>
    <property type="evidence" value="ECO:0007669"/>
    <property type="project" value="UniProtKB-SubCell"/>
</dbReference>
<comment type="caution">
    <text evidence="25">The sequence shown here is derived from an EMBL/GenBank/DDBJ whole genome shotgun (WGS) entry which is preliminary data.</text>
</comment>
<dbReference type="InterPro" id="IPR003736">
    <property type="entry name" value="PAAI_dom"/>
</dbReference>
<feature type="non-terminal residue" evidence="25">
    <location>
        <position position="1"/>
    </location>
</feature>
<dbReference type="PANTHER" id="PTHR21660:SF1">
    <property type="entry name" value="ACYL-COENZYME A THIOESTERASE 13"/>
    <property type="match status" value="1"/>
</dbReference>
<keyword evidence="6" id="KW-0963">Cytoplasm</keyword>
<proteinExistence type="inferred from homology"/>
<evidence type="ECO:0000256" key="22">
    <source>
        <dbReference type="ARBA" id="ARBA00081533"/>
    </source>
</evidence>
<evidence type="ECO:0000256" key="21">
    <source>
        <dbReference type="ARBA" id="ARBA00075657"/>
    </source>
</evidence>
<keyword evidence="8" id="KW-0007">Acetylation</keyword>
<comment type="catalytic activity">
    <reaction evidence="16">
        <text>hexanoyl-CoA + H2O = hexanoate + CoA + H(+)</text>
        <dbReference type="Rhea" id="RHEA:40115"/>
        <dbReference type="ChEBI" id="CHEBI:15377"/>
        <dbReference type="ChEBI" id="CHEBI:15378"/>
        <dbReference type="ChEBI" id="CHEBI:17120"/>
        <dbReference type="ChEBI" id="CHEBI:57287"/>
        <dbReference type="ChEBI" id="CHEBI:62620"/>
    </reaction>
    <physiologicalReaction direction="left-to-right" evidence="16">
        <dbReference type="Rhea" id="RHEA:40116"/>
    </physiologicalReaction>
</comment>
<dbReference type="PANTHER" id="PTHR21660">
    <property type="entry name" value="THIOESTERASE SUPERFAMILY MEMBER-RELATED"/>
    <property type="match status" value="1"/>
</dbReference>
<evidence type="ECO:0000256" key="9">
    <source>
        <dbReference type="ARBA" id="ARBA00023098"/>
    </source>
</evidence>
<evidence type="ECO:0000256" key="7">
    <source>
        <dbReference type="ARBA" id="ARBA00022801"/>
    </source>
</evidence>
<evidence type="ECO:0000256" key="5">
    <source>
        <dbReference type="ARBA" id="ARBA00008324"/>
    </source>
</evidence>
<dbReference type="OrthoDB" id="46529at2759"/>
<dbReference type="InterPro" id="IPR039298">
    <property type="entry name" value="ACOT13"/>
</dbReference>
<comment type="catalytic activity">
    <reaction evidence="15">
        <text>dodecanoyl-CoA + H2O = dodecanoate + CoA + H(+)</text>
        <dbReference type="Rhea" id="RHEA:30135"/>
        <dbReference type="ChEBI" id="CHEBI:15377"/>
        <dbReference type="ChEBI" id="CHEBI:15378"/>
        <dbReference type="ChEBI" id="CHEBI:18262"/>
        <dbReference type="ChEBI" id="CHEBI:57287"/>
        <dbReference type="ChEBI" id="CHEBI:57375"/>
    </reaction>
    <physiologicalReaction direction="left-to-right" evidence="15">
        <dbReference type="Rhea" id="RHEA:30136"/>
    </physiologicalReaction>
</comment>
<dbReference type="AlphaFoldDB" id="A0A2J7PV95"/>
<evidence type="ECO:0000256" key="23">
    <source>
        <dbReference type="ARBA" id="ARBA00083956"/>
    </source>
</evidence>
<keyword evidence="9" id="KW-0443">Lipid metabolism</keyword>
<comment type="subcellular location">
    <subcellularLocation>
        <location evidence="3">Cytoplasm</location>
        <location evidence="3">Cytoskeleton</location>
        <location evidence="3">Spindle</location>
    </subcellularLocation>
    <subcellularLocation>
        <location evidence="4">Cytoplasm</location>
        <location evidence="4">Cytosol</location>
    </subcellularLocation>
    <subcellularLocation>
        <location evidence="2">Mitochondrion</location>
    </subcellularLocation>
    <subcellularLocation>
        <location evidence="1">Nucleus</location>
    </subcellularLocation>
</comment>
<dbReference type="STRING" id="105785.A0A2J7PV95"/>
<feature type="domain" description="Thioesterase" evidence="24">
    <location>
        <begin position="27"/>
        <end position="100"/>
    </location>
</feature>
<comment type="catalytic activity">
    <reaction evidence="14">
        <text>decanoyl-CoA + H2O = decanoate + CoA + H(+)</text>
        <dbReference type="Rhea" id="RHEA:40059"/>
        <dbReference type="ChEBI" id="CHEBI:15377"/>
        <dbReference type="ChEBI" id="CHEBI:15378"/>
        <dbReference type="ChEBI" id="CHEBI:27689"/>
        <dbReference type="ChEBI" id="CHEBI:57287"/>
        <dbReference type="ChEBI" id="CHEBI:61430"/>
    </reaction>
    <physiologicalReaction direction="left-to-right" evidence="14">
        <dbReference type="Rhea" id="RHEA:40060"/>
    </physiologicalReaction>
</comment>
<dbReference type="Proteomes" id="UP000235965">
    <property type="component" value="Unassembled WGS sequence"/>
</dbReference>
<evidence type="ECO:0000256" key="3">
    <source>
        <dbReference type="ARBA" id="ARBA00004186"/>
    </source>
</evidence>
<dbReference type="EMBL" id="NEVH01020966">
    <property type="protein sequence ID" value="PNF20266.1"/>
    <property type="molecule type" value="Genomic_DNA"/>
</dbReference>
<keyword evidence="12" id="KW-0539">Nucleus</keyword>
<comment type="catalytic activity">
    <reaction evidence="13">
        <text>octanoyl-CoA + H2O = octanoate + CoA + H(+)</text>
        <dbReference type="Rhea" id="RHEA:30143"/>
        <dbReference type="ChEBI" id="CHEBI:15377"/>
        <dbReference type="ChEBI" id="CHEBI:15378"/>
        <dbReference type="ChEBI" id="CHEBI:25646"/>
        <dbReference type="ChEBI" id="CHEBI:57287"/>
        <dbReference type="ChEBI" id="CHEBI:57386"/>
    </reaction>
    <physiologicalReaction direction="left-to-right" evidence="13">
        <dbReference type="Rhea" id="RHEA:30144"/>
    </physiologicalReaction>
</comment>
<dbReference type="InParanoid" id="A0A2J7PV95"/>
<evidence type="ECO:0000256" key="15">
    <source>
        <dbReference type="ARBA" id="ARBA00048074"/>
    </source>
</evidence>
<organism evidence="25 26">
    <name type="scientific">Cryptotermes secundus</name>
    <dbReference type="NCBI Taxonomy" id="105785"/>
    <lineage>
        <taxon>Eukaryota</taxon>
        <taxon>Metazoa</taxon>
        <taxon>Ecdysozoa</taxon>
        <taxon>Arthropoda</taxon>
        <taxon>Hexapoda</taxon>
        <taxon>Insecta</taxon>
        <taxon>Pterygota</taxon>
        <taxon>Neoptera</taxon>
        <taxon>Polyneoptera</taxon>
        <taxon>Dictyoptera</taxon>
        <taxon>Blattodea</taxon>
        <taxon>Blattoidea</taxon>
        <taxon>Termitoidae</taxon>
        <taxon>Kalotermitidae</taxon>
        <taxon>Cryptotermitinae</taxon>
        <taxon>Cryptotermes</taxon>
    </lineage>
</organism>
<evidence type="ECO:0000256" key="16">
    <source>
        <dbReference type="ARBA" id="ARBA00050199"/>
    </source>
</evidence>
<sequence length="113" mass="11822">VKIISAGDGNCHAELVVGPEHKNKIATLHGGMTATLVDTLSTMGLLTHKVGVPGVTVDLHVSYMKAVADGETIVIDCSTLKAGRRLAFLSVEITKKQTGELVARGSHTKFIGS</sequence>
<keyword evidence="7" id="KW-0378">Hydrolase</keyword>
<protein>
    <recommendedName>
        <fullName evidence="20">Acyl-coenzyme A thioesterase 13</fullName>
    </recommendedName>
    <alternativeName>
        <fullName evidence="22">Hotdog-fold thioesterase superfamily member 2</fullName>
    </alternativeName>
    <alternativeName>
        <fullName evidence="21">Palmitoyl-CoA hydrolase</fullName>
    </alternativeName>
    <alternativeName>
        <fullName evidence="23">Thioesterase superfamily member 2</fullName>
    </alternativeName>
</protein>
<evidence type="ECO:0000256" key="19">
    <source>
        <dbReference type="ARBA" id="ARBA00064709"/>
    </source>
</evidence>
<dbReference type="InterPro" id="IPR006683">
    <property type="entry name" value="Thioestr_dom"/>
</dbReference>
<evidence type="ECO:0000313" key="25">
    <source>
        <dbReference type="EMBL" id="PNF20266.1"/>
    </source>
</evidence>
<comment type="subunit">
    <text evidence="19">Homotetramer. Interacts with PCTP.</text>
</comment>
<evidence type="ECO:0000256" key="6">
    <source>
        <dbReference type="ARBA" id="ARBA00022490"/>
    </source>
</evidence>
<dbReference type="Pfam" id="PF03061">
    <property type="entry name" value="4HBT"/>
    <property type="match status" value="1"/>
</dbReference>
<dbReference type="GO" id="GO:0047617">
    <property type="term" value="F:fatty acyl-CoA hydrolase activity"/>
    <property type="evidence" value="ECO:0007669"/>
    <property type="project" value="InterPro"/>
</dbReference>
<evidence type="ECO:0000256" key="13">
    <source>
        <dbReference type="ARBA" id="ARBA00047588"/>
    </source>
</evidence>
<evidence type="ECO:0000256" key="18">
    <source>
        <dbReference type="ARBA" id="ARBA00058205"/>
    </source>
</evidence>
<comment type="similarity">
    <text evidence="5">Belongs to the thioesterase PaaI family.</text>
</comment>
<gene>
    <name evidence="25" type="primary">ACOT13</name>
    <name evidence="25" type="ORF">B7P43_G14857</name>
</gene>
<comment type="catalytic activity">
    <reaction evidence="17">
        <text>a fatty acyl-CoA + H2O = a fatty acid + CoA + H(+)</text>
        <dbReference type="Rhea" id="RHEA:16781"/>
        <dbReference type="ChEBI" id="CHEBI:15377"/>
        <dbReference type="ChEBI" id="CHEBI:15378"/>
        <dbReference type="ChEBI" id="CHEBI:28868"/>
        <dbReference type="ChEBI" id="CHEBI:57287"/>
        <dbReference type="ChEBI" id="CHEBI:77636"/>
    </reaction>
    <physiologicalReaction direction="left-to-right" evidence="17">
        <dbReference type="Rhea" id="RHEA:16782"/>
    </physiologicalReaction>
</comment>
<dbReference type="GO" id="GO:0005829">
    <property type="term" value="C:cytosol"/>
    <property type="evidence" value="ECO:0007669"/>
    <property type="project" value="UniProtKB-SubCell"/>
</dbReference>
<dbReference type="GO" id="GO:0006629">
    <property type="term" value="P:lipid metabolic process"/>
    <property type="evidence" value="ECO:0007669"/>
    <property type="project" value="UniProtKB-KW"/>
</dbReference>
<evidence type="ECO:0000256" key="4">
    <source>
        <dbReference type="ARBA" id="ARBA00004514"/>
    </source>
</evidence>
<evidence type="ECO:0000256" key="17">
    <source>
        <dbReference type="ARBA" id="ARBA00052976"/>
    </source>
</evidence>
<dbReference type="FunFam" id="3.10.129.10:FF:000021">
    <property type="entry name" value="Acyl-coenzyme A thioesterase 13"/>
    <property type="match status" value="1"/>
</dbReference>
<dbReference type="Gene3D" id="3.10.129.10">
    <property type="entry name" value="Hotdog Thioesterase"/>
    <property type="match status" value="1"/>
</dbReference>
<dbReference type="GO" id="GO:0005819">
    <property type="term" value="C:spindle"/>
    <property type="evidence" value="ECO:0007669"/>
    <property type="project" value="UniProtKB-SubCell"/>
</dbReference>
<name>A0A2J7PV95_9NEOP</name>